<sequence length="147" mass="16537">MLLALTWRSPDLSPPCILPLQSFTRNRSKHDPLIVRHSTCYTVCPRPGRLPLFGSQHGDSPALVPQVLIKYSECRERTVAEWAVRHNSRNECFTPITVPSAISVPVGEREDESALTSDVFLVRGVYRAMPLSRSAEFPIPKFFSSED</sequence>
<evidence type="ECO:0000313" key="2">
    <source>
        <dbReference type="Proteomes" id="UP000092993"/>
    </source>
</evidence>
<proteinExistence type="predicted"/>
<name>A0A1C7LSY9_GRIFR</name>
<protein>
    <submittedName>
        <fullName evidence="1">Uncharacterized protein</fullName>
    </submittedName>
</protein>
<organism evidence="1 2">
    <name type="scientific">Grifola frondosa</name>
    <name type="common">Maitake</name>
    <name type="synonym">Polyporus frondosus</name>
    <dbReference type="NCBI Taxonomy" id="5627"/>
    <lineage>
        <taxon>Eukaryota</taxon>
        <taxon>Fungi</taxon>
        <taxon>Dikarya</taxon>
        <taxon>Basidiomycota</taxon>
        <taxon>Agaricomycotina</taxon>
        <taxon>Agaricomycetes</taxon>
        <taxon>Polyporales</taxon>
        <taxon>Grifolaceae</taxon>
        <taxon>Grifola</taxon>
    </lineage>
</organism>
<dbReference type="Proteomes" id="UP000092993">
    <property type="component" value="Unassembled WGS sequence"/>
</dbReference>
<accession>A0A1C7LSY9</accession>
<reference evidence="1 2" key="1">
    <citation type="submission" date="2016-03" db="EMBL/GenBank/DDBJ databases">
        <title>Whole genome sequencing of Grifola frondosa 9006-11.</title>
        <authorList>
            <person name="Min B."/>
            <person name="Park H."/>
            <person name="Kim J.-G."/>
            <person name="Cho H."/>
            <person name="Oh Y.-L."/>
            <person name="Kong W.-S."/>
            <person name="Choi I.-G."/>
        </authorList>
    </citation>
    <scope>NUCLEOTIDE SEQUENCE [LARGE SCALE GENOMIC DNA]</scope>
    <source>
        <strain evidence="1 2">9006-11</strain>
    </source>
</reference>
<evidence type="ECO:0000313" key="1">
    <source>
        <dbReference type="EMBL" id="OBZ67965.1"/>
    </source>
</evidence>
<gene>
    <name evidence="1" type="ORF">A0H81_12127</name>
</gene>
<comment type="caution">
    <text evidence="1">The sequence shown here is derived from an EMBL/GenBank/DDBJ whole genome shotgun (WGS) entry which is preliminary data.</text>
</comment>
<keyword evidence="2" id="KW-1185">Reference proteome</keyword>
<dbReference type="AlphaFoldDB" id="A0A1C7LSY9"/>
<dbReference type="EMBL" id="LUGG01000023">
    <property type="protein sequence ID" value="OBZ67965.1"/>
    <property type="molecule type" value="Genomic_DNA"/>
</dbReference>